<accession>A0ABT9K8L5</accession>
<name>A0ABT9K8L5_9PSED</name>
<gene>
    <name evidence="4" type="ORF">RAM78_20535</name>
</gene>
<keyword evidence="1" id="KW-0433">Leucine-rich repeat</keyword>
<dbReference type="Gene3D" id="3.80.10.10">
    <property type="entry name" value="Ribonuclease Inhibitor"/>
    <property type="match status" value="1"/>
</dbReference>
<organism evidence="4 5">
    <name type="scientific">Pseudomonas iranensis</name>
    <dbReference type="NCBI Taxonomy" id="2745503"/>
    <lineage>
        <taxon>Bacteria</taxon>
        <taxon>Pseudomonadati</taxon>
        <taxon>Pseudomonadota</taxon>
        <taxon>Gammaproteobacteria</taxon>
        <taxon>Pseudomonadales</taxon>
        <taxon>Pseudomonadaceae</taxon>
        <taxon>Pseudomonas</taxon>
    </lineage>
</organism>
<dbReference type="InterPro" id="IPR003591">
    <property type="entry name" value="Leu-rich_rpt_typical-subtyp"/>
</dbReference>
<dbReference type="SUPFAM" id="SSF52058">
    <property type="entry name" value="L domain-like"/>
    <property type="match status" value="1"/>
</dbReference>
<dbReference type="InterPro" id="IPR050216">
    <property type="entry name" value="LRR_domain-containing"/>
</dbReference>
<protein>
    <submittedName>
        <fullName evidence="4">Leucine-rich repeat domain-containing protein</fullName>
    </submittedName>
</protein>
<evidence type="ECO:0000313" key="5">
    <source>
        <dbReference type="Proteomes" id="UP001228468"/>
    </source>
</evidence>
<evidence type="ECO:0000313" key="4">
    <source>
        <dbReference type="EMBL" id="MDP8574784.1"/>
    </source>
</evidence>
<feature type="region of interest" description="Disordered" evidence="3">
    <location>
        <begin position="1"/>
        <end position="31"/>
    </location>
</feature>
<proteinExistence type="predicted"/>
<evidence type="ECO:0000256" key="3">
    <source>
        <dbReference type="SAM" id="MobiDB-lite"/>
    </source>
</evidence>
<evidence type="ECO:0000256" key="2">
    <source>
        <dbReference type="ARBA" id="ARBA00022737"/>
    </source>
</evidence>
<evidence type="ECO:0000256" key="1">
    <source>
        <dbReference type="ARBA" id="ARBA00022614"/>
    </source>
</evidence>
<sequence length="666" mass="73991">MPVKPPRGGSSRVDIDTPASPARPTDPDTALVDLPGRRGFEMGASLDPLLRPAPSSIGADIEAVSPSHTVVVHAAPLDARPIAPDVSLAAYVTDGRAIRAPVNNEGLRVINKRTYADLQIGGMAMVAADPDTGLYRARRPSELLPSGPVLLRDAASGLWHPRLVVEQATRAQVKKYLPEATDQQADDFIALIGDKDIADVELRRVQIGFSELDSKIRLRELSVNQYSDSYTAVSAVGAKLRRLYKWLGEPDERVYKNERLTGFKLELDLDSWPVRDLPSRQFRSISDLTLRAGWEPDVHIFLAQFPNVESLKIAAPLGPPSINRPSGQIYFHASVNPPLVAQFKKLAGLRELNLEECALRPDFSVAGMNELRVLKLGSSYAGRDLSALVGQLSDLRRLQVLELQRNVLRAAPDVSDMAELRYLDLTDTGIFKPPAGLDSERGPKHLEVLKLADNPLHFAPSVKTLTALRELDLSNTGLEKFPEGITPQLPTTVLDLSNNRIKSIPESVELRAGFNLNGNPINDPSSLRRLIHARIKTGSDIWLAEQHTDRSAALWLRNVPQAQAAEKARLWDSFEGPWSTLLNGIRTLSRTPEFHVERPLLQRRVWRVLENFSQADAVERAWLSTIVEFESSPGKMLDWLEAEIRKYDGGRQNPPLHHRPKRPRLE</sequence>
<dbReference type="SMART" id="SM00369">
    <property type="entry name" value="LRR_TYP"/>
    <property type="match status" value="3"/>
</dbReference>
<dbReference type="PANTHER" id="PTHR48051">
    <property type="match status" value="1"/>
</dbReference>
<dbReference type="Proteomes" id="UP001228468">
    <property type="component" value="Unassembled WGS sequence"/>
</dbReference>
<comment type="caution">
    <text evidence="4">The sequence shown here is derived from an EMBL/GenBank/DDBJ whole genome shotgun (WGS) entry which is preliminary data.</text>
</comment>
<keyword evidence="5" id="KW-1185">Reference proteome</keyword>
<dbReference type="EMBL" id="JAVCAN010000010">
    <property type="protein sequence ID" value="MDP8574784.1"/>
    <property type="molecule type" value="Genomic_DNA"/>
</dbReference>
<dbReference type="RefSeq" id="WP_240783181.1">
    <property type="nucleotide sequence ID" value="NZ_JAVCAN010000010.1"/>
</dbReference>
<dbReference type="PANTHER" id="PTHR48051:SF1">
    <property type="entry name" value="RAS SUPPRESSOR PROTEIN 1"/>
    <property type="match status" value="1"/>
</dbReference>
<dbReference type="InterPro" id="IPR001611">
    <property type="entry name" value="Leu-rich_rpt"/>
</dbReference>
<keyword evidence="2" id="KW-0677">Repeat</keyword>
<reference evidence="4 5" key="1">
    <citation type="submission" date="2023-08" db="EMBL/GenBank/DDBJ databases">
        <title>Whole Genome exploration of the biotechnological potential of heavy metal resistant bacteria.</title>
        <authorList>
            <person name="Adeniji A."/>
            <person name="Ayangbenro A."/>
        </authorList>
    </citation>
    <scope>NUCLEOTIDE SEQUENCE [LARGE SCALE GENOMIC DNA]</scope>
    <source>
        <strain evidence="4 5">ABS_30</strain>
    </source>
</reference>
<dbReference type="PROSITE" id="PS51450">
    <property type="entry name" value="LRR"/>
    <property type="match status" value="1"/>
</dbReference>
<dbReference type="InterPro" id="IPR032675">
    <property type="entry name" value="LRR_dom_sf"/>
</dbReference>